<sequence>MDNTKRINPNKWLLIALFLWTLLHSSNLCGQNGEQDLFIEETQLLEIENRMLYFYNQLQEITNKLPLNTAENISKTKQQVLAIDNKWEIYCQSRQSEIANDDSLLQIVANYQQTKQALLDSISYKAHYLDALANFDQAEQFITSQDSVYQQFYETAVKYSLLKQLAPQLEALKGKEQLLFSDLQAKYETAKGITQEFNELQPRFLEIEENFIMLKNCSDKIQAQAYKPLFQKIKDYLYGLAAVTIILMYINMIQAKIKALKQARENAKKFSQMMKDENDYPTI</sequence>
<reference evidence="2 3" key="1">
    <citation type="submission" date="2024-02" db="EMBL/GenBank/DDBJ databases">
        <title>Whole genome sequencing of Parabacteroides sp. AD58.</title>
        <authorList>
            <person name="Chaplin A.V."/>
            <person name="Pikina A.P."/>
            <person name="Sokolova S.R."/>
            <person name="Korostin D.O."/>
            <person name="Efimov B.A."/>
        </authorList>
    </citation>
    <scope>NUCLEOTIDE SEQUENCE [LARGE SCALE GENOMIC DNA]</scope>
    <source>
        <strain evidence="2 3">AD58</strain>
    </source>
</reference>
<proteinExistence type="predicted"/>
<keyword evidence="1" id="KW-0472">Membrane</keyword>
<organism evidence="2 3">
    <name type="scientific">Parabacteroides absconsus</name>
    <dbReference type="NCBI Taxonomy" id="2951805"/>
    <lineage>
        <taxon>Bacteria</taxon>
        <taxon>Pseudomonadati</taxon>
        <taxon>Bacteroidota</taxon>
        <taxon>Bacteroidia</taxon>
        <taxon>Bacteroidales</taxon>
        <taxon>Tannerellaceae</taxon>
        <taxon>Parabacteroides</taxon>
    </lineage>
</organism>
<keyword evidence="3" id="KW-1185">Reference proteome</keyword>
<dbReference type="EMBL" id="CP146284">
    <property type="protein sequence ID" value="WWV67271.1"/>
    <property type="molecule type" value="Genomic_DNA"/>
</dbReference>
<evidence type="ECO:0000313" key="3">
    <source>
        <dbReference type="Proteomes" id="UP001320603"/>
    </source>
</evidence>
<dbReference type="Proteomes" id="UP001320603">
    <property type="component" value="Chromosome"/>
</dbReference>
<protein>
    <submittedName>
        <fullName evidence="2">Uncharacterized protein</fullName>
    </submittedName>
</protein>
<accession>A0ABZ2IT21</accession>
<feature type="transmembrane region" description="Helical" evidence="1">
    <location>
        <begin position="236"/>
        <end position="254"/>
    </location>
</feature>
<name>A0ABZ2IT21_9BACT</name>
<dbReference type="RefSeq" id="WP_251966754.1">
    <property type="nucleotide sequence ID" value="NZ_CP146284.1"/>
</dbReference>
<keyword evidence="1" id="KW-1133">Transmembrane helix</keyword>
<evidence type="ECO:0000313" key="2">
    <source>
        <dbReference type="EMBL" id="WWV67271.1"/>
    </source>
</evidence>
<evidence type="ECO:0000256" key="1">
    <source>
        <dbReference type="SAM" id="Phobius"/>
    </source>
</evidence>
<gene>
    <name evidence="2" type="ORF">NEE14_004595</name>
</gene>
<keyword evidence="1" id="KW-0812">Transmembrane</keyword>